<evidence type="ECO:0000256" key="3">
    <source>
        <dbReference type="ARBA" id="ARBA00012438"/>
    </source>
</evidence>
<evidence type="ECO:0000256" key="12">
    <source>
        <dbReference type="ARBA" id="ARBA00023012"/>
    </source>
</evidence>
<dbReference type="PRINTS" id="PR00344">
    <property type="entry name" value="BCTRLSENSOR"/>
</dbReference>
<dbReference type="GO" id="GO:0000155">
    <property type="term" value="F:phosphorelay sensor kinase activity"/>
    <property type="evidence" value="ECO:0007669"/>
    <property type="project" value="InterPro"/>
</dbReference>
<keyword evidence="11" id="KW-1133">Transmembrane helix</keyword>
<evidence type="ECO:0000313" key="22">
    <source>
        <dbReference type="EMBL" id="BAH38902.1"/>
    </source>
</evidence>
<keyword evidence="12" id="KW-0902">Two-component regulatory system</keyword>
<evidence type="ECO:0000256" key="14">
    <source>
        <dbReference type="ARBA" id="ARBA00064003"/>
    </source>
</evidence>
<protein>
    <recommendedName>
        <fullName evidence="15">Sensory/regulatory protein RpfC</fullName>
        <ecNumber evidence="3">2.7.13.3</ecNumber>
    </recommendedName>
</protein>
<evidence type="ECO:0000256" key="4">
    <source>
        <dbReference type="ARBA" id="ARBA00022475"/>
    </source>
</evidence>
<organism evidence="22 23">
    <name type="scientific">Gemmatimonas aurantiaca (strain DSM 14586 / JCM 11422 / NBRC 100505 / T-27)</name>
    <dbReference type="NCBI Taxonomy" id="379066"/>
    <lineage>
        <taxon>Bacteria</taxon>
        <taxon>Pseudomonadati</taxon>
        <taxon>Gemmatimonadota</taxon>
        <taxon>Gemmatimonadia</taxon>
        <taxon>Gemmatimonadales</taxon>
        <taxon>Gemmatimonadaceae</taxon>
        <taxon>Gemmatimonas</taxon>
    </lineage>
</organism>
<feature type="domain" description="PAC" evidence="21">
    <location>
        <begin position="95"/>
        <end position="145"/>
    </location>
</feature>
<dbReference type="CDD" id="cd00082">
    <property type="entry name" value="HisKA"/>
    <property type="match status" value="1"/>
</dbReference>
<dbReference type="InterPro" id="IPR000700">
    <property type="entry name" value="PAS-assoc_C"/>
</dbReference>
<comment type="subcellular location">
    <subcellularLocation>
        <location evidence="2">Cell membrane</location>
        <topology evidence="2">Multi-pass membrane protein</topology>
    </subcellularLocation>
</comment>
<evidence type="ECO:0000256" key="17">
    <source>
        <dbReference type="SAM" id="MobiDB-lite"/>
    </source>
</evidence>
<dbReference type="InterPro" id="IPR036890">
    <property type="entry name" value="HATPase_C_sf"/>
</dbReference>
<dbReference type="EMBL" id="AP009153">
    <property type="protein sequence ID" value="BAH38902.1"/>
    <property type="molecule type" value="Genomic_DNA"/>
</dbReference>
<dbReference type="SUPFAM" id="SSF52172">
    <property type="entry name" value="CheY-like"/>
    <property type="match status" value="1"/>
</dbReference>
<dbReference type="FunFam" id="3.30.565.10:FF:000010">
    <property type="entry name" value="Sensor histidine kinase RcsC"/>
    <property type="match status" value="1"/>
</dbReference>
<dbReference type="Pfam" id="PF01627">
    <property type="entry name" value="Hpt"/>
    <property type="match status" value="1"/>
</dbReference>
<dbReference type="PROSITE" id="PS50110">
    <property type="entry name" value="RESPONSE_REGULATORY"/>
    <property type="match status" value="1"/>
</dbReference>
<dbReference type="NCBIfam" id="TIGR00229">
    <property type="entry name" value="sensory_box"/>
    <property type="match status" value="1"/>
</dbReference>
<dbReference type="InterPro" id="IPR004358">
    <property type="entry name" value="Sig_transdc_His_kin-like_C"/>
</dbReference>
<name>C1A477_GEMAT</name>
<evidence type="ECO:0000256" key="7">
    <source>
        <dbReference type="ARBA" id="ARBA00022692"/>
    </source>
</evidence>
<feature type="modified residue" description="4-aspartylphosphate" evidence="16">
    <location>
        <position position="448"/>
    </location>
</feature>
<dbReference type="STRING" id="379066.GAU_1860"/>
<keyword evidence="10" id="KW-0067">ATP-binding</keyword>
<dbReference type="InterPro" id="IPR011006">
    <property type="entry name" value="CheY-like_superfamily"/>
</dbReference>
<evidence type="ECO:0000256" key="16">
    <source>
        <dbReference type="PROSITE-ProRule" id="PRU00169"/>
    </source>
</evidence>
<evidence type="ECO:0000256" key="6">
    <source>
        <dbReference type="ARBA" id="ARBA00022679"/>
    </source>
</evidence>
<dbReference type="Gene3D" id="1.20.120.160">
    <property type="entry name" value="HPT domain"/>
    <property type="match status" value="1"/>
</dbReference>
<dbReference type="PANTHER" id="PTHR45339">
    <property type="entry name" value="HYBRID SIGNAL TRANSDUCTION HISTIDINE KINASE J"/>
    <property type="match status" value="1"/>
</dbReference>
<keyword evidence="9" id="KW-0418">Kinase</keyword>
<dbReference type="HOGENOM" id="CLU_000445_114_15_0"/>
<dbReference type="FunFam" id="1.10.287.130:FF:000002">
    <property type="entry name" value="Two-component osmosensing histidine kinase"/>
    <property type="match status" value="1"/>
</dbReference>
<dbReference type="InterPro" id="IPR036097">
    <property type="entry name" value="HisK_dim/P_sf"/>
</dbReference>
<dbReference type="SMART" id="SM00091">
    <property type="entry name" value="PAS"/>
    <property type="match status" value="1"/>
</dbReference>
<dbReference type="GO" id="GO:0005886">
    <property type="term" value="C:plasma membrane"/>
    <property type="evidence" value="ECO:0007669"/>
    <property type="project" value="UniProtKB-SubCell"/>
</dbReference>
<dbReference type="InterPro" id="IPR035965">
    <property type="entry name" value="PAS-like_dom_sf"/>
</dbReference>
<dbReference type="SUPFAM" id="SSF55785">
    <property type="entry name" value="PYP-like sensor domain (PAS domain)"/>
    <property type="match status" value="1"/>
</dbReference>
<evidence type="ECO:0000256" key="5">
    <source>
        <dbReference type="ARBA" id="ARBA00022553"/>
    </source>
</evidence>
<evidence type="ECO:0000256" key="15">
    <source>
        <dbReference type="ARBA" id="ARBA00068150"/>
    </source>
</evidence>
<dbReference type="Pfam" id="PF00989">
    <property type="entry name" value="PAS"/>
    <property type="match status" value="1"/>
</dbReference>
<dbReference type="PROSITE" id="PS50109">
    <property type="entry name" value="HIS_KIN"/>
    <property type="match status" value="1"/>
</dbReference>
<dbReference type="eggNOG" id="COG5002">
    <property type="taxonomic scope" value="Bacteria"/>
</dbReference>
<dbReference type="CDD" id="cd00130">
    <property type="entry name" value="PAS"/>
    <property type="match status" value="1"/>
</dbReference>
<evidence type="ECO:0000259" key="21">
    <source>
        <dbReference type="PROSITE" id="PS50113"/>
    </source>
</evidence>
<gene>
    <name evidence="22" type="ordered locus">GAU_1860</name>
</gene>
<dbReference type="InterPro" id="IPR000014">
    <property type="entry name" value="PAS"/>
</dbReference>
<dbReference type="eggNOG" id="COG0784">
    <property type="taxonomic scope" value="Bacteria"/>
</dbReference>
<comment type="catalytic activity">
    <reaction evidence="1">
        <text>ATP + protein L-histidine = ADP + protein N-phospho-L-histidine.</text>
        <dbReference type="EC" id="2.7.13.3"/>
    </reaction>
</comment>
<dbReference type="SUPFAM" id="SSF55874">
    <property type="entry name" value="ATPase domain of HSP90 chaperone/DNA topoisomerase II/histidine kinase"/>
    <property type="match status" value="1"/>
</dbReference>
<evidence type="ECO:0000256" key="10">
    <source>
        <dbReference type="ARBA" id="ARBA00022840"/>
    </source>
</evidence>
<keyword evidence="7" id="KW-0812">Transmembrane</keyword>
<keyword evidence="4" id="KW-1003">Cell membrane</keyword>
<dbReference type="PROSITE" id="PS50113">
    <property type="entry name" value="PAC"/>
    <property type="match status" value="1"/>
</dbReference>
<keyword evidence="6" id="KW-0808">Transferase</keyword>
<comment type="subunit">
    <text evidence="14">At low DSF concentrations, interacts with RpfF.</text>
</comment>
<dbReference type="InterPro" id="IPR003661">
    <property type="entry name" value="HisK_dim/P_dom"/>
</dbReference>
<dbReference type="Pfam" id="PF00512">
    <property type="entry name" value="HisKA"/>
    <property type="match status" value="1"/>
</dbReference>
<feature type="domain" description="PAS" evidence="20">
    <location>
        <begin position="18"/>
        <end position="74"/>
    </location>
</feature>
<dbReference type="CDD" id="cd17546">
    <property type="entry name" value="REC_hyHK_CKI1_RcsC-like"/>
    <property type="match status" value="1"/>
</dbReference>
<evidence type="ECO:0000259" key="19">
    <source>
        <dbReference type="PROSITE" id="PS50110"/>
    </source>
</evidence>
<keyword evidence="8" id="KW-0547">Nucleotide-binding</keyword>
<evidence type="ECO:0000313" key="23">
    <source>
        <dbReference type="Proteomes" id="UP000002209"/>
    </source>
</evidence>
<dbReference type="KEGG" id="gau:GAU_1860"/>
<evidence type="ECO:0000256" key="13">
    <source>
        <dbReference type="ARBA" id="ARBA00023136"/>
    </source>
</evidence>
<feature type="domain" description="Histidine kinase" evidence="18">
    <location>
        <begin position="163"/>
        <end position="379"/>
    </location>
</feature>
<dbReference type="Gene3D" id="3.40.50.2300">
    <property type="match status" value="1"/>
</dbReference>
<dbReference type="PANTHER" id="PTHR45339:SF1">
    <property type="entry name" value="HYBRID SIGNAL TRANSDUCTION HISTIDINE KINASE J"/>
    <property type="match status" value="1"/>
</dbReference>
<evidence type="ECO:0000256" key="1">
    <source>
        <dbReference type="ARBA" id="ARBA00000085"/>
    </source>
</evidence>
<dbReference type="InterPro" id="IPR013767">
    <property type="entry name" value="PAS_fold"/>
</dbReference>
<accession>C1A477</accession>
<dbReference type="InterPro" id="IPR008207">
    <property type="entry name" value="Sig_transdc_His_kin_Hpt_dom"/>
</dbReference>
<dbReference type="SMART" id="SM00388">
    <property type="entry name" value="HisKA"/>
    <property type="match status" value="1"/>
</dbReference>
<dbReference type="InterPro" id="IPR005467">
    <property type="entry name" value="His_kinase_dom"/>
</dbReference>
<keyword evidence="5 16" id="KW-0597">Phosphoprotein</keyword>
<proteinExistence type="predicted"/>
<evidence type="ECO:0000256" key="11">
    <source>
        <dbReference type="ARBA" id="ARBA00022989"/>
    </source>
</evidence>
<dbReference type="SUPFAM" id="SSF47226">
    <property type="entry name" value="Histidine-containing phosphotransfer domain, HPT domain"/>
    <property type="match status" value="1"/>
</dbReference>
<evidence type="ECO:0000256" key="2">
    <source>
        <dbReference type="ARBA" id="ARBA00004651"/>
    </source>
</evidence>
<evidence type="ECO:0000256" key="8">
    <source>
        <dbReference type="ARBA" id="ARBA00022741"/>
    </source>
</evidence>
<dbReference type="GO" id="GO:0006355">
    <property type="term" value="P:regulation of DNA-templated transcription"/>
    <property type="evidence" value="ECO:0007669"/>
    <property type="project" value="InterPro"/>
</dbReference>
<feature type="domain" description="Response regulatory" evidence="19">
    <location>
        <begin position="399"/>
        <end position="518"/>
    </location>
</feature>
<evidence type="ECO:0000259" key="18">
    <source>
        <dbReference type="PROSITE" id="PS50109"/>
    </source>
</evidence>
<dbReference type="InterPro" id="IPR001789">
    <property type="entry name" value="Sig_transdc_resp-reg_receiver"/>
</dbReference>
<dbReference type="Gene3D" id="3.30.565.10">
    <property type="entry name" value="Histidine kinase-like ATPase, C-terminal domain"/>
    <property type="match status" value="1"/>
</dbReference>
<dbReference type="SMART" id="SM00448">
    <property type="entry name" value="REC"/>
    <property type="match status" value="1"/>
</dbReference>
<dbReference type="AlphaFoldDB" id="C1A477"/>
<dbReference type="InterPro" id="IPR003594">
    <property type="entry name" value="HATPase_dom"/>
</dbReference>
<sequence length="745" mass="80646">MHRITSFARALYRRAEMSESRLRATLDTAVDGIVTTDAIGTIVGFNPAAERLFGWDSAEITGRNIKEVMPSRDQIMQLREQQHGLIARAQEYVGSSSEILGRRRDGSLVPLRLALGRMQLHDEMLYVGFVSDISERRAMESSLREAAAQAERAAAAKSTFLANMSHEIRTPMNAIIGFTELLLQSDLTTTQRNHLSTVRQSSRSLLGLINDILDTTRLEKGGMVLEMIDFSLKGISMQIESSLRLSAQARGLSLTTSYPANLPEYFLGDPLRILQVLTNLVGNAIKFTERGGVELSFSSEDEQVIIMVRDTGIGMTQEQVASIFTPFTQADASISRRFGGTGLGTTISRQLVELMDGQIEVESALGQGSCFRVRLPLAPGKCPTGRENVAPNRVLPPLRILVADDVAQNVELLSLILTEGGHTLETARDGAEAVARFHASRFDVVLMDVHMPGTDGLEATRLIRQHERTTGAPQTPIIALTASVLVEDRRAARQAGMSGFAVKPLELANLLDEIARVLAIPVQAPDALLTPATRSAVGGHTSLIDWTSGVAVWGNKQRLAKSLDQFLRTTGAPTQLPDAQSEMPTADALGFHLHALRGAAANLAVPSVASQAGEMETRLRLNADVLHTEHFRRDLEALRSTLSAVREELDASGQLASDADTPPTSESTPPRELGTHVSALSALLTRSELDDELLDAVCGGWEAGGDRQRAQRLRQAVDAFDFGAAVAVLDTWTDDAADDAAGMIF</sequence>
<feature type="region of interest" description="Disordered" evidence="17">
    <location>
        <begin position="650"/>
        <end position="673"/>
    </location>
</feature>
<evidence type="ECO:0000256" key="9">
    <source>
        <dbReference type="ARBA" id="ARBA00022777"/>
    </source>
</evidence>
<dbReference type="InterPro" id="IPR036641">
    <property type="entry name" value="HPT_dom_sf"/>
</dbReference>
<dbReference type="Gene3D" id="1.10.287.130">
    <property type="match status" value="1"/>
</dbReference>
<dbReference type="SUPFAM" id="SSF47384">
    <property type="entry name" value="Homodimeric domain of signal transducing histidine kinase"/>
    <property type="match status" value="1"/>
</dbReference>
<dbReference type="CDD" id="cd16922">
    <property type="entry name" value="HATPase_EvgS-ArcB-TorS-like"/>
    <property type="match status" value="1"/>
</dbReference>
<dbReference type="EC" id="2.7.13.3" evidence="3"/>
<dbReference type="SMART" id="SM00387">
    <property type="entry name" value="HATPase_c"/>
    <property type="match status" value="1"/>
</dbReference>
<dbReference type="Proteomes" id="UP000002209">
    <property type="component" value="Chromosome"/>
</dbReference>
<keyword evidence="23" id="KW-1185">Reference proteome</keyword>
<dbReference type="Gene3D" id="3.30.450.20">
    <property type="entry name" value="PAS domain"/>
    <property type="match status" value="1"/>
</dbReference>
<dbReference type="Pfam" id="PF02518">
    <property type="entry name" value="HATPase_c"/>
    <property type="match status" value="1"/>
</dbReference>
<dbReference type="PROSITE" id="PS50112">
    <property type="entry name" value="PAS"/>
    <property type="match status" value="1"/>
</dbReference>
<reference evidence="23" key="1">
    <citation type="submission" date="2006-03" db="EMBL/GenBank/DDBJ databases">
        <title>Complete genome sequence of Gemmatimonas aurantiaca T-27 that represents a novel phylum Gemmatimonadetes.</title>
        <authorList>
            <person name="Takasaki K."/>
            <person name="Ichikawa N."/>
            <person name="Miura H."/>
            <person name="Matsushita S."/>
            <person name="Watanabe Y."/>
            <person name="Oguchi A."/>
            <person name="Ankai A."/>
            <person name="Yashiro I."/>
            <person name="Takahashi M."/>
            <person name="Terui Y."/>
            <person name="Fukui S."/>
            <person name="Yokoyama H."/>
            <person name="Tanikawa S."/>
            <person name="Hanada S."/>
            <person name="Kamagata Y."/>
            <person name="Fujita N."/>
        </authorList>
    </citation>
    <scope>NUCLEOTIDE SEQUENCE [LARGE SCALE GENOMIC DNA]</scope>
    <source>
        <strain evidence="23">T-27 / DSM 14586 / JCM 11422 / NBRC 100505</strain>
    </source>
</reference>
<feature type="compositionally biased region" description="Low complexity" evidence="17">
    <location>
        <begin position="661"/>
        <end position="670"/>
    </location>
</feature>
<evidence type="ECO:0000259" key="20">
    <source>
        <dbReference type="PROSITE" id="PS50112"/>
    </source>
</evidence>
<dbReference type="GO" id="GO:0005524">
    <property type="term" value="F:ATP binding"/>
    <property type="evidence" value="ECO:0007669"/>
    <property type="project" value="UniProtKB-KW"/>
</dbReference>
<keyword evidence="13" id="KW-0472">Membrane</keyword>
<dbReference type="Pfam" id="PF00072">
    <property type="entry name" value="Response_reg"/>
    <property type="match status" value="1"/>
</dbReference>